<protein>
    <recommendedName>
        <fullName evidence="3">CBS domain-containing protein</fullName>
    </recommendedName>
</protein>
<keyword evidence="5" id="KW-1185">Reference proteome</keyword>
<evidence type="ECO:0000313" key="5">
    <source>
        <dbReference type="Proteomes" id="UP000239007"/>
    </source>
</evidence>
<evidence type="ECO:0000313" key="4">
    <source>
        <dbReference type="EMBL" id="PQJ53578.1"/>
    </source>
</evidence>
<evidence type="ECO:0000256" key="2">
    <source>
        <dbReference type="PROSITE-ProRule" id="PRU00703"/>
    </source>
</evidence>
<dbReference type="InterPro" id="IPR000644">
    <property type="entry name" value="CBS_dom"/>
</dbReference>
<dbReference type="InterPro" id="IPR046342">
    <property type="entry name" value="CBS_dom_sf"/>
</dbReference>
<accession>A0A2S7UV20</accession>
<feature type="domain" description="CBS" evidence="3">
    <location>
        <begin position="108"/>
        <end position="171"/>
    </location>
</feature>
<dbReference type="RefSeq" id="WP_181135868.1">
    <property type="nucleotide sequence ID" value="NZ_BMYG01000002.1"/>
</dbReference>
<evidence type="ECO:0000259" key="3">
    <source>
        <dbReference type="PROSITE" id="PS51371"/>
    </source>
</evidence>
<name>A0A2S7UV20_9GAMM</name>
<dbReference type="PANTHER" id="PTHR43080">
    <property type="entry name" value="CBS DOMAIN-CONTAINING PROTEIN CBSX3, MITOCHONDRIAL"/>
    <property type="match status" value="1"/>
</dbReference>
<dbReference type="Proteomes" id="UP000239007">
    <property type="component" value="Unassembled WGS sequence"/>
</dbReference>
<reference evidence="4 5" key="1">
    <citation type="submission" date="2016-12" db="EMBL/GenBank/DDBJ databases">
        <title>Diversity of luminous bacteria.</title>
        <authorList>
            <person name="Yoshizawa S."/>
            <person name="Kogure K."/>
        </authorList>
    </citation>
    <scope>NUCLEOTIDE SEQUENCE [LARGE SCALE GENOMIC DNA]</scope>
    <source>
        <strain evidence="4 5">SA4-48</strain>
    </source>
</reference>
<dbReference type="AlphaFoldDB" id="A0A2S7UV20"/>
<dbReference type="EMBL" id="MSCH01000003">
    <property type="protein sequence ID" value="PQJ53578.1"/>
    <property type="molecule type" value="Genomic_DNA"/>
</dbReference>
<evidence type="ECO:0000256" key="1">
    <source>
        <dbReference type="ARBA" id="ARBA00023122"/>
    </source>
</evidence>
<comment type="caution">
    <text evidence="4">The sequence shown here is derived from an EMBL/GenBank/DDBJ whole genome shotgun (WGS) entry which is preliminary data.</text>
</comment>
<organism evidence="4 5">
    <name type="scientific">Psychrosphaera saromensis</name>
    <dbReference type="NCBI Taxonomy" id="716813"/>
    <lineage>
        <taxon>Bacteria</taxon>
        <taxon>Pseudomonadati</taxon>
        <taxon>Pseudomonadota</taxon>
        <taxon>Gammaproteobacteria</taxon>
        <taxon>Alteromonadales</taxon>
        <taxon>Pseudoalteromonadaceae</taxon>
        <taxon>Psychrosphaera</taxon>
    </lineage>
</organism>
<dbReference type="Gene3D" id="3.10.580.10">
    <property type="entry name" value="CBS-domain"/>
    <property type="match status" value="1"/>
</dbReference>
<gene>
    <name evidence="4" type="ORF">BTO11_07790</name>
</gene>
<dbReference type="InterPro" id="IPR051257">
    <property type="entry name" value="Diverse_CBS-Domain"/>
</dbReference>
<sequence>MKNLQLFNLDVTDNVVSPDEFETTNLNSPATTIFTDFKKHEALVVDSDTSAEAALQLMLKTHVRMKLVVSQGDDFLGIISSNELTEQKIQAKVSKSNSRKDVLVKDLMIPKYRLHAFDFDELQNATVNDVLKALDNYKLRHCLVLDRNSHHIRGVISSSDIVRKLKLNMNLGLENTFNSIYQAAHAA</sequence>
<dbReference type="PROSITE" id="PS51371">
    <property type="entry name" value="CBS"/>
    <property type="match status" value="2"/>
</dbReference>
<dbReference type="SMART" id="SM00116">
    <property type="entry name" value="CBS"/>
    <property type="match status" value="2"/>
</dbReference>
<dbReference type="SUPFAM" id="SSF54631">
    <property type="entry name" value="CBS-domain pair"/>
    <property type="match status" value="1"/>
</dbReference>
<keyword evidence="1 2" id="KW-0129">CBS domain</keyword>
<dbReference type="Pfam" id="PF00571">
    <property type="entry name" value="CBS"/>
    <property type="match status" value="2"/>
</dbReference>
<proteinExistence type="predicted"/>
<feature type="domain" description="CBS" evidence="3">
    <location>
        <begin position="37"/>
        <end position="96"/>
    </location>
</feature>
<dbReference type="PANTHER" id="PTHR43080:SF2">
    <property type="entry name" value="CBS DOMAIN-CONTAINING PROTEIN"/>
    <property type="match status" value="1"/>
</dbReference>